<dbReference type="InterPro" id="IPR015919">
    <property type="entry name" value="Cadherin-like_sf"/>
</dbReference>
<proteinExistence type="predicted"/>
<dbReference type="GO" id="GO:0005509">
    <property type="term" value="F:calcium ion binding"/>
    <property type="evidence" value="ECO:0007669"/>
    <property type="project" value="InterPro"/>
</dbReference>
<evidence type="ECO:0000313" key="2">
    <source>
        <dbReference type="RefSeq" id="XP_029655459.1"/>
    </source>
</evidence>
<dbReference type="GO" id="GO:0016020">
    <property type="term" value="C:membrane"/>
    <property type="evidence" value="ECO:0007669"/>
    <property type="project" value="InterPro"/>
</dbReference>
<dbReference type="Gene3D" id="2.60.40.60">
    <property type="entry name" value="Cadherins"/>
    <property type="match status" value="1"/>
</dbReference>
<dbReference type="AlphaFoldDB" id="A0A6P7TT65"/>
<gene>
    <name evidence="2" type="primary">LOC115229205</name>
</gene>
<dbReference type="RefSeq" id="XP_029655459.1">
    <property type="nucleotide sequence ID" value="XM_029799599.1"/>
</dbReference>
<evidence type="ECO:0000313" key="1">
    <source>
        <dbReference type="Proteomes" id="UP000515154"/>
    </source>
</evidence>
<organism evidence="1 2">
    <name type="scientific">Octopus sinensis</name>
    <name type="common">East Asian common octopus</name>
    <dbReference type="NCBI Taxonomy" id="2607531"/>
    <lineage>
        <taxon>Eukaryota</taxon>
        <taxon>Metazoa</taxon>
        <taxon>Spiralia</taxon>
        <taxon>Lophotrochozoa</taxon>
        <taxon>Mollusca</taxon>
        <taxon>Cephalopoda</taxon>
        <taxon>Coleoidea</taxon>
        <taxon>Octopodiformes</taxon>
        <taxon>Octopoda</taxon>
        <taxon>Incirrata</taxon>
        <taxon>Octopodidae</taxon>
        <taxon>Octopus</taxon>
    </lineage>
</organism>
<protein>
    <submittedName>
        <fullName evidence="2">Protocadherin gamma-A4-like</fullName>
    </submittedName>
</protein>
<dbReference type="Proteomes" id="UP000515154">
    <property type="component" value="Unplaced"/>
</dbReference>
<dbReference type="SUPFAM" id="SSF49313">
    <property type="entry name" value="Cadherin-like"/>
    <property type="match status" value="1"/>
</dbReference>
<keyword evidence="1" id="KW-1185">Reference proteome</keyword>
<accession>A0A6P7TT65</accession>
<name>A0A6P7TT65_9MOLL</name>
<dbReference type="KEGG" id="osn:115229205"/>
<sequence>MTYHIWVYRNENNEVSFVEDELNGKFTIVADEDIRLRSEITDEGVNSGSTLDAWSLPLAEVVDRIDYDGPRSGFKYGVIFLEITLLKDYESYTVEIYITVRTGELKWQVLDINDNPPIFPRNKRNITLGGLSTGLIIHFPRAVDKDSGVNAQTWYEVVGDSQFSLTNNKSSPTLVCHSSLTPLSPINLRVIAFDQLDIHYWSFMDIAITFNSSHNTPIQFYDVILKKVPVSGKHLITIQPTDEEIAKYGMPTYSHTTINGIYSLTDSGEITPVGTYKVLNDVFDVDVNYTNNRVGVYTIQVDTIKEKNVTLKWANAVIFPVLDVRKETTVIDRLSCNVAQNENSCVMSCSIYSIEFTVLQISNSNKKFFKNSSVKSQSLWTTTNATLIKAGEDCVLFHIHLSCANPLIASKKEFLYSKSLIQISNFSKTLLLNHSLFGPLREQKPDNLNRLGPFFNLAVFYCEVKEMPHKTIEMAEQSVATPKEYSTTNTLFSLPNSSWTIYPLAPILIFTQYSTS</sequence>
<reference evidence="2" key="1">
    <citation type="submission" date="2025-08" db="UniProtKB">
        <authorList>
            <consortium name="RefSeq"/>
        </authorList>
    </citation>
    <scope>IDENTIFICATION</scope>
</reference>